<dbReference type="EMBL" id="FORX01000001">
    <property type="protein sequence ID" value="SFJ04740.1"/>
    <property type="molecule type" value="Genomic_DNA"/>
</dbReference>
<dbReference type="GO" id="GO:0005975">
    <property type="term" value="P:carbohydrate metabolic process"/>
    <property type="evidence" value="ECO:0007669"/>
    <property type="project" value="InterPro"/>
</dbReference>
<keyword evidence="5" id="KW-0378">Hydrolase</keyword>
<dbReference type="STRING" id="52560.SAMN04488082_101189"/>
<dbReference type="Pfam" id="PF12055">
    <property type="entry name" value="DUF3536"/>
    <property type="match status" value="1"/>
</dbReference>
<dbReference type="CDD" id="cd10797">
    <property type="entry name" value="GH57N_APU_like_1"/>
    <property type="match status" value="1"/>
</dbReference>
<dbReference type="InterPro" id="IPR011330">
    <property type="entry name" value="Glyco_hydro/deAcase_b/a-brl"/>
</dbReference>
<dbReference type="AlphaFoldDB" id="A0A1I3N6S9"/>
<dbReference type="Gene3D" id="3.20.110.10">
    <property type="entry name" value="Glycoside hydrolase 38, N terminal domain"/>
    <property type="match status" value="1"/>
</dbReference>
<dbReference type="InterPro" id="IPR004300">
    <property type="entry name" value="Glyco_hydro_57_N"/>
</dbReference>
<name>A0A1I3N6S9_9BACT</name>
<dbReference type="RefSeq" id="WP_092372271.1">
    <property type="nucleotide sequence ID" value="NZ_FORX01000001.1"/>
</dbReference>
<feature type="domain" description="Glycoside hydrolase family 57 N-terminal" evidence="4">
    <location>
        <begin position="103"/>
        <end position="268"/>
    </location>
</feature>
<keyword evidence="2 3" id="KW-0119">Carbohydrate metabolism</keyword>
<dbReference type="GO" id="GO:0016787">
    <property type="term" value="F:hydrolase activity"/>
    <property type="evidence" value="ECO:0007669"/>
    <property type="project" value="UniProtKB-KW"/>
</dbReference>
<dbReference type="Proteomes" id="UP000198635">
    <property type="component" value="Unassembled WGS sequence"/>
</dbReference>
<reference evidence="6" key="1">
    <citation type="submission" date="2016-10" db="EMBL/GenBank/DDBJ databases">
        <authorList>
            <person name="Varghese N."/>
            <person name="Submissions S."/>
        </authorList>
    </citation>
    <scope>NUCLEOTIDE SEQUENCE [LARGE SCALE GENOMIC DNA]</scope>
    <source>
        <strain evidence="6">DSM 5918</strain>
    </source>
</reference>
<evidence type="ECO:0000256" key="2">
    <source>
        <dbReference type="ARBA" id="ARBA00023277"/>
    </source>
</evidence>
<dbReference type="OrthoDB" id="9757977at2"/>
<dbReference type="Pfam" id="PF03065">
    <property type="entry name" value="Glyco_hydro_57"/>
    <property type="match status" value="1"/>
</dbReference>
<evidence type="ECO:0000256" key="1">
    <source>
        <dbReference type="ARBA" id="ARBA00006821"/>
    </source>
</evidence>
<dbReference type="PANTHER" id="PTHR36306">
    <property type="entry name" value="ALPHA-AMYLASE-RELATED-RELATED"/>
    <property type="match status" value="1"/>
</dbReference>
<dbReference type="InterPro" id="IPR021923">
    <property type="entry name" value="DUF3536"/>
</dbReference>
<evidence type="ECO:0000313" key="6">
    <source>
        <dbReference type="Proteomes" id="UP000198635"/>
    </source>
</evidence>
<dbReference type="SUPFAM" id="SSF88713">
    <property type="entry name" value="Glycoside hydrolase/deacetylase"/>
    <property type="match status" value="1"/>
</dbReference>
<gene>
    <name evidence="5" type="ORF">SAMN04488082_101189</name>
</gene>
<dbReference type="PANTHER" id="PTHR36306:SF3">
    <property type="entry name" value="GLYCOSIDE HYDROLASE FAMILY 57"/>
    <property type="match status" value="1"/>
</dbReference>
<protein>
    <submittedName>
        <fullName evidence="5">Glycosyl hydrolase family 57</fullName>
    </submittedName>
</protein>
<dbReference type="InterPro" id="IPR027291">
    <property type="entry name" value="Glyco_hydro_38_N_sf"/>
</dbReference>
<dbReference type="InterPro" id="IPR052046">
    <property type="entry name" value="GH57_Enzymes"/>
</dbReference>
<organism evidence="5 6">
    <name type="scientific">Desulfomicrobium apsheronum</name>
    <dbReference type="NCBI Taxonomy" id="52560"/>
    <lineage>
        <taxon>Bacteria</taxon>
        <taxon>Pseudomonadati</taxon>
        <taxon>Thermodesulfobacteriota</taxon>
        <taxon>Desulfovibrionia</taxon>
        <taxon>Desulfovibrionales</taxon>
        <taxon>Desulfomicrobiaceae</taxon>
        <taxon>Desulfomicrobium</taxon>
    </lineage>
</organism>
<accession>A0A1I3N6S9</accession>
<sequence>MSKALCIHGHFYQPPRFDPWLEDVLPEGSAAPEHDWNARITRECYAPLAWARRLDGTGMISELVNCYAWMSFNFGPTLLRWMELHVPETYTRILEGDRQSLERLGHGNALAQVYHHSIMPLATELDKDLEIAWAVQDFRTRFGREPEGMWLAETAVDLPTLEALAKAGIRFTILAPRQARAVLGTDGAFHPVTEDSLDTTRPYLVRLPQGKSISVFFYDGAVSRAVAFERLLGSGENFWTRLSGSFSEGLGNIATDGESYGHHFKFGEMALAYVIQQSREGRDEVGLTNYGAYLAAHPATDEAQIHENSSWSCVHGVERWKTHCGCSDGGHPDWVQDWRRPLRRCLNYLKYYADEHFFKRGGAFFRDSGVALREYGLVLAGSESLEAFLERQCLPGLEQAQRTDACRLLLMQRLALAAFSSCAWFFDDIARIEPLNGLTSARRALDLLAATGGPDVEAGFVRVLAEAQSNMRDDWDGAFLWEKFVTPRRPSSKELAAYPRRFPAAGDRPEVAWPGVRLELEPEGQGYRLRCFWTRTLEEETAVLSGPEEFSAHSRHKAEVGFRLAREHERELLRQSCLLAREMAPLLSGFAEGQSVSQELLAMQIPGLVWNWLFEGGELPQDMQDSLAAWFGANAGIRKLLQRLIEERGTEMALSLPDQAHALVDLITRSRHVGLSIYWWEVQNTVMAVPHRGVHVELCMLLGLSVPEV</sequence>
<evidence type="ECO:0000313" key="5">
    <source>
        <dbReference type="EMBL" id="SFJ04740.1"/>
    </source>
</evidence>
<comment type="similarity">
    <text evidence="1 3">Belongs to the glycosyl hydrolase 57 family.</text>
</comment>
<evidence type="ECO:0000256" key="3">
    <source>
        <dbReference type="RuleBase" id="RU361196"/>
    </source>
</evidence>
<keyword evidence="6" id="KW-1185">Reference proteome</keyword>
<proteinExistence type="inferred from homology"/>
<evidence type="ECO:0000259" key="4">
    <source>
        <dbReference type="Pfam" id="PF03065"/>
    </source>
</evidence>